<protein>
    <submittedName>
        <fullName evidence="1">Uncharacterized protein</fullName>
    </submittedName>
</protein>
<evidence type="ECO:0000313" key="2">
    <source>
        <dbReference type="Proteomes" id="UP000189670"/>
    </source>
</evidence>
<comment type="caution">
    <text evidence="1">The sequence shown here is derived from an EMBL/GenBank/DDBJ whole genome shotgun (WGS) entry which is preliminary data.</text>
</comment>
<sequence length="488" mass="56402">MKYYLSIICIILISGVYVFAYNFGDAIHNIHPDMQGNKSATEIIQLLDKIFSKVRSDDESIAFLHYLDESLQKFDFRLLYKNPTLQPLDNDFRGVTLQGINESDHYFLGLSPDKKDDIVNQTIGSFASEIALKQIDKSIVGYRSFLAYMDTELALKQYSHHNLLLFADSLLKIIDPDNLAELNPPESNVFTNISGDARVAINSFYYSFPKLASLLDRYIEVNSLLKTKYHETISYTHFDFSVSCKYDALQKDYPLVSDYLEQFRNVLQTGVESINANGHKIFKLEFDCSPDFFNFSIYTKDGKIVPFDSNGIPVFADAFSLASLKKYYFKLVTRLLFDAYGLKYFNNNIITKGTYVNTREFAVLNLRLDSVSKTKVYGRKYHIFPKWFIDFIIPDNIDQLIYELVTVMLHANDDEGSFVKFEFDKRLPNENYFNSLASSEYVDNFFIKLELGIWRNILRTDQATVDEMNGLIIRGLNAVLHDLERIDQ</sequence>
<name>A0A1V1PCT0_9BACT</name>
<dbReference type="EMBL" id="ATBP01000121">
    <property type="protein sequence ID" value="ETR72697.1"/>
    <property type="molecule type" value="Genomic_DNA"/>
</dbReference>
<dbReference type="AlphaFoldDB" id="A0A1V1PCT0"/>
<gene>
    <name evidence="1" type="ORF">OMM_01512</name>
</gene>
<organism evidence="1 2">
    <name type="scientific">Candidatus Magnetoglobus multicellularis str. Araruama</name>
    <dbReference type="NCBI Taxonomy" id="890399"/>
    <lineage>
        <taxon>Bacteria</taxon>
        <taxon>Pseudomonadati</taxon>
        <taxon>Thermodesulfobacteriota</taxon>
        <taxon>Desulfobacteria</taxon>
        <taxon>Desulfobacterales</taxon>
        <taxon>Desulfobacteraceae</taxon>
        <taxon>Candidatus Magnetoglobus</taxon>
    </lineage>
</organism>
<accession>A0A1V1PCT0</accession>
<proteinExistence type="predicted"/>
<dbReference type="Proteomes" id="UP000189670">
    <property type="component" value="Unassembled WGS sequence"/>
</dbReference>
<evidence type="ECO:0000313" key="1">
    <source>
        <dbReference type="EMBL" id="ETR72697.1"/>
    </source>
</evidence>
<reference evidence="2" key="1">
    <citation type="submission" date="2012-11" db="EMBL/GenBank/DDBJ databases">
        <authorList>
            <person name="Lucero-Rivera Y.E."/>
            <person name="Tovar-Ramirez D."/>
        </authorList>
    </citation>
    <scope>NUCLEOTIDE SEQUENCE [LARGE SCALE GENOMIC DNA]</scope>
    <source>
        <strain evidence="2">Araruama</strain>
    </source>
</reference>